<accession>A0ABY5PGN5</accession>
<reference evidence="3" key="1">
    <citation type="submission" date="2021-11" db="EMBL/GenBank/DDBJ databases">
        <title>Cultivation dependent microbiological survey of springs from the worlds oldest radium mine currently devoted to the extraction of radon-saturated water.</title>
        <authorList>
            <person name="Kapinusova G."/>
            <person name="Smrhova T."/>
            <person name="Strejcek M."/>
            <person name="Suman J."/>
            <person name="Jani K."/>
            <person name="Pajer P."/>
            <person name="Uhlik O."/>
        </authorList>
    </citation>
    <scope>NUCLEOTIDE SEQUENCE [LARGE SCALE GENOMIC DNA]</scope>
    <source>
        <strain evidence="3">J379</strain>
    </source>
</reference>
<proteinExistence type="predicted"/>
<gene>
    <name evidence="2" type="ORF">LRS13_24640</name>
</gene>
<dbReference type="Proteomes" id="UP001058860">
    <property type="component" value="Chromosome"/>
</dbReference>
<dbReference type="InterPro" id="IPR009875">
    <property type="entry name" value="PilZ_domain"/>
</dbReference>
<evidence type="ECO:0000259" key="1">
    <source>
        <dbReference type="Pfam" id="PF07238"/>
    </source>
</evidence>
<evidence type="ECO:0000313" key="2">
    <source>
        <dbReference type="EMBL" id="UUY03808.1"/>
    </source>
</evidence>
<dbReference type="EMBL" id="CP088295">
    <property type="protein sequence ID" value="UUY03808.1"/>
    <property type="molecule type" value="Genomic_DNA"/>
</dbReference>
<evidence type="ECO:0000313" key="3">
    <source>
        <dbReference type="Proteomes" id="UP001058860"/>
    </source>
</evidence>
<feature type="domain" description="PilZ" evidence="1">
    <location>
        <begin position="97"/>
        <end position="195"/>
    </location>
</feature>
<organism evidence="2 3">
    <name type="scientific">Svornostia abyssi</name>
    <dbReference type="NCBI Taxonomy" id="2898438"/>
    <lineage>
        <taxon>Bacteria</taxon>
        <taxon>Bacillati</taxon>
        <taxon>Actinomycetota</taxon>
        <taxon>Thermoleophilia</taxon>
        <taxon>Solirubrobacterales</taxon>
        <taxon>Baekduiaceae</taxon>
        <taxon>Svornostia</taxon>
    </lineage>
</organism>
<dbReference type="Pfam" id="PF07238">
    <property type="entry name" value="PilZ"/>
    <property type="match status" value="1"/>
</dbReference>
<dbReference type="RefSeq" id="WP_353864305.1">
    <property type="nucleotide sequence ID" value="NZ_CP088295.1"/>
</dbReference>
<protein>
    <submittedName>
        <fullName evidence="2">PilZ domain-containing protein</fullName>
    </submittedName>
</protein>
<name>A0ABY5PGN5_9ACTN</name>
<dbReference type="SUPFAM" id="SSF141371">
    <property type="entry name" value="PilZ domain-like"/>
    <property type="match status" value="1"/>
</dbReference>
<dbReference type="Gene3D" id="2.40.10.220">
    <property type="entry name" value="predicted glycosyltransferase like domains"/>
    <property type="match status" value="1"/>
</dbReference>
<keyword evidence="3" id="KW-1185">Reference proteome</keyword>
<sequence>MSLRSRLLSRKTAGARLSVRGFDAIDVRVLGTEDGTHALHLPRHAPEIRKLHREKGMIEMPDGSTHEGMLMAIEGKNRRMLSDRMQFLIDGLPGGSQKRQWTRVPVVIPVRVGVNPQRRDWREGWTVDLSAGGALIGGVQAGKPGSTLRVQFSLPDHDERLVCVGAVTRISDAGLRALRWTAIDAADRQIITDYLDNELRRVLDRRYAS</sequence>